<dbReference type="EMBL" id="ACHF01000027">
    <property type="protein sequence ID" value="EEI63495.1"/>
    <property type="molecule type" value="Genomic_DNA"/>
</dbReference>
<comment type="caution">
    <text evidence="3">The sequence shown here is derived from an EMBL/GenBank/DDBJ whole genome shotgun (WGS) entry which is preliminary data.</text>
</comment>
<dbReference type="InterPro" id="IPR005531">
    <property type="entry name" value="Asp23"/>
</dbReference>
<comment type="similarity">
    <text evidence="1">Belongs to the asp23 family.</text>
</comment>
<evidence type="ECO:0008006" key="5">
    <source>
        <dbReference type="Google" id="ProtNLM"/>
    </source>
</evidence>
<evidence type="ECO:0000256" key="2">
    <source>
        <dbReference type="SAM" id="MobiDB-lite"/>
    </source>
</evidence>
<keyword evidence="4" id="KW-1185">Reference proteome</keyword>
<dbReference type="PANTHER" id="PTHR34297">
    <property type="entry name" value="HYPOTHETICAL CYTOSOLIC PROTEIN-RELATED"/>
    <property type="match status" value="1"/>
</dbReference>
<protein>
    <recommendedName>
        <fullName evidence="5">Alkaline shock protein 23</fullName>
    </recommendedName>
</protein>
<evidence type="ECO:0000256" key="1">
    <source>
        <dbReference type="ARBA" id="ARBA00005721"/>
    </source>
</evidence>
<evidence type="ECO:0000313" key="4">
    <source>
        <dbReference type="Proteomes" id="UP000006237"/>
    </source>
</evidence>
<accession>A0ABM9XQN7</accession>
<proteinExistence type="inferred from homology"/>
<dbReference type="PANTHER" id="PTHR34297:SF3">
    <property type="entry name" value="ALKALINE SHOCK PROTEIN 23"/>
    <property type="match status" value="1"/>
</dbReference>
<name>A0ABM9XQN7_9CORY</name>
<organism evidence="3 4">
    <name type="scientific">Corynebacterium glucuronolyticum ATCC 51866</name>
    <dbReference type="NCBI Taxonomy" id="548478"/>
    <lineage>
        <taxon>Bacteria</taxon>
        <taxon>Bacillati</taxon>
        <taxon>Actinomycetota</taxon>
        <taxon>Actinomycetes</taxon>
        <taxon>Mycobacteriales</taxon>
        <taxon>Corynebacteriaceae</taxon>
        <taxon>Corynebacterium</taxon>
    </lineage>
</organism>
<evidence type="ECO:0000313" key="3">
    <source>
        <dbReference type="EMBL" id="EEI63495.1"/>
    </source>
</evidence>
<sequence>MLLLIYSQTSSYRNQTNLNRCKENTSMAQNNTSKAVSQDNKSTDATKPVTQNADFEAENAKATSHGYTAIEDSVISKIAGMAAREVSGVYALGGQAARMVGALRDTVGASTNVQQGVSVNTDENTADVEVAIVAEYGVAIHELAEAIRQNIINAVERMTGLTVNSVNVTVHDVHLELEEDEPEETTAIEGHKSYR</sequence>
<feature type="region of interest" description="Disordered" evidence="2">
    <location>
        <begin position="27"/>
        <end position="47"/>
    </location>
</feature>
<reference evidence="3 4" key="1">
    <citation type="submission" date="2009-01" db="EMBL/GenBank/DDBJ databases">
        <authorList>
            <person name="Qin X."/>
            <person name="Bachman B."/>
            <person name="Battles P."/>
            <person name="Bell A."/>
            <person name="Bess C."/>
            <person name="Bickham C."/>
            <person name="Chaboub L."/>
            <person name="Chen D."/>
            <person name="Coyle M."/>
            <person name="Deiros D.R."/>
            <person name="Dinh H."/>
            <person name="Forbes L."/>
            <person name="Fowler G."/>
            <person name="Francisco L."/>
            <person name="Fu Q."/>
            <person name="Gubbala S."/>
            <person name="Hale W."/>
            <person name="Han Y."/>
            <person name="Hemphill L."/>
            <person name="Highlander S.K."/>
            <person name="Hirani K."/>
            <person name="Hogues M."/>
            <person name="Jackson L."/>
            <person name="Jakkamsetti A."/>
            <person name="Javaid M."/>
            <person name="Jiang H."/>
            <person name="Korchina V."/>
            <person name="Kovar C."/>
            <person name="Lara F."/>
            <person name="Lee S."/>
            <person name="Mata R."/>
            <person name="Mathew T."/>
            <person name="Moen C."/>
            <person name="Morales K."/>
            <person name="Munidasa M."/>
            <person name="Nazareth L."/>
            <person name="Ngo R."/>
            <person name="Nguyen L."/>
            <person name="Okwuonu G."/>
            <person name="Ongeri F."/>
            <person name="Patil S."/>
            <person name="Petrosino J."/>
            <person name="Pham C."/>
            <person name="Pham P."/>
            <person name="Pu L.-L."/>
            <person name="Puazo M."/>
            <person name="Raj R."/>
            <person name="Reid J."/>
            <person name="Rouhana J."/>
            <person name="Saada N."/>
            <person name="Shang Y."/>
            <person name="Simmons D."/>
            <person name="Thornton R."/>
            <person name="Warren J."/>
            <person name="Weissenberger G."/>
            <person name="Zhang J."/>
            <person name="Zhang L."/>
            <person name="Zhou C."/>
            <person name="Zhu D."/>
            <person name="Muzny D."/>
            <person name="Worley K."/>
            <person name="Gibbs R."/>
        </authorList>
    </citation>
    <scope>NUCLEOTIDE SEQUENCE [LARGE SCALE GENOMIC DNA]</scope>
    <source>
        <strain evidence="3 4">ATCC 51866</strain>
    </source>
</reference>
<dbReference type="Proteomes" id="UP000006237">
    <property type="component" value="Unassembled WGS sequence"/>
</dbReference>
<gene>
    <name evidence="3" type="ORF">HMPREF0293_1027</name>
</gene>
<dbReference type="Pfam" id="PF03780">
    <property type="entry name" value="Asp23"/>
    <property type="match status" value="1"/>
</dbReference>